<protein>
    <submittedName>
        <fullName evidence="4">Prefoldin subunit 2</fullName>
    </submittedName>
</protein>
<organism evidence="4 5">
    <name type="scientific">Mytilus galloprovincialis</name>
    <name type="common">Mediterranean mussel</name>
    <dbReference type="NCBI Taxonomy" id="29158"/>
    <lineage>
        <taxon>Eukaryota</taxon>
        <taxon>Metazoa</taxon>
        <taxon>Spiralia</taxon>
        <taxon>Lophotrochozoa</taxon>
        <taxon>Mollusca</taxon>
        <taxon>Bivalvia</taxon>
        <taxon>Autobranchia</taxon>
        <taxon>Pteriomorphia</taxon>
        <taxon>Mytilida</taxon>
        <taxon>Mytiloidea</taxon>
        <taxon>Mytilidae</taxon>
        <taxon>Mytilinae</taxon>
        <taxon>Mytilus</taxon>
    </lineage>
</organism>
<evidence type="ECO:0000256" key="2">
    <source>
        <dbReference type="ARBA" id="ARBA00023186"/>
    </source>
</evidence>
<keyword evidence="5" id="KW-1185">Reference proteome</keyword>
<dbReference type="GO" id="GO:0051082">
    <property type="term" value="F:unfolded protein binding"/>
    <property type="evidence" value="ECO:0007669"/>
    <property type="project" value="InterPro"/>
</dbReference>
<dbReference type="PANTHER" id="PTHR13303">
    <property type="entry name" value="PREFOLDIN SUBUNIT 2"/>
    <property type="match status" value="1"/>
</dbReference>
<dbReference type="Proteomes" id="UP000596742">
    <property type="component" value="Unassembled WGS sequence"/>
</dbReference>
<reference evidence="4" key="1">
    <citation type="submission" date="2018-11" db="EMBL/GenBank/DDBJ databases">
        <authorList>
            <person name="Alioto T."/>
            <person name="Alioto T."/>
        </authorList>
    </citation>
    <scope>NUCLEOTIDE SEQUENCE</scope>
</reference>
<dbReference type="Gene3D" id="1.10.287.370">
    <property type="match status" value="1"/>
</dbReference>
<evidence type="ECO:0000313" key="5">
    <source>
        <dbReference type="Proteomes" id="UP000596742"/>
    </source>
</evidence>
<sequence>MAAKGKGKTQEQIVAGFQELRQQQRAVAGKISELNGDLKEHEIVIDTLKETESSRKCFRMVGGVLVEHTVEGVLPALINHKEQDKVYIKHIHNIGKGLLF</sequence>
<comment type="similarity">
    <text evidence="1">Belongs to the prefoldin subunit beta family.</text>
</comment>
<gene>
    <name evidence="4" type="ORF">MGAL_10B003478</name>
</gene>
<keyword evidence="2" id="KW-0143">Chaperone</keyword>
<dbReference type="AlphaFoldDB" id="A0A8B6BNH3"/>
<dbReference type="CDD" id="cd23163">
    <property type="entry name" value="Prefoldin_2"/>
    <property type="match status" value="1"/>
</dbReference>
<evidence type="ECO:0000256" key="3">
    <source>
        <dbReference type="ARBA" id="ARBA00024667"/>
    </source>
</evidence>
<dbReference type="InterPro" id="IPR002777">
    <property type="entry name" value="PFD_beta-like"/>
</dbReference>
<dbReference type="InterPro" id="IPR009053">
    <property type="entry name" value="Prefoldin"/>
</dbReference>
<comment type="function">
    <text evidence="3">Binds specifically to cytosolic chaperonin (c-CPN) and transfers target proteins to it. Binds to nascent polypeptide chain and promotes folding in an environment in which there are many competing pathways for nonnative proteins.</text>
</comment>
<dbReference type="OrthoDB" id="29646at2759"/>
<dbReference type="GO" id="GO:0006457">
    <property type="term" value="P:protein folding"/>
    <property type="evidence" value="ECO:0007669"/>
    <property type="project" value="InterPro"/>
</dbReference>
<accession>A0A8B6BNH3</accession>
<dbReference type="GO" id="GO:0016272">
    <property type="term" value="C:prefoldin complex"/>
    <property type="evidence" value="ECO:0007669"/>
    <property type="project" value="InterPro"/>
</dbReference>
<name>A0A8B6BNH3_MYTGA</name>
<evidence type="ECO:0000256" key="1">
    <source>
        <dbReference type="ARBA" id="ARBA00008045"/>
    </source>
</evidence>
<proteinExistence type="inferred from homology"/>
<dbReference type="EMBL" id="UYJE01000439">
    <property type="protein sequence ID" value="VDH93344.1"/>
    <property type="molecule type" value="Genomic_DNA"/>
</dbReference>
<dbReference type="InterPro" id="IPR027235">
    <property type="entry name" value="PFD2"/>
</dbReference>
<comment type="caution">
    <text evidence="4">The sequence shown here is derived from an EMBL/GenBank/DDBJ whole genome shotgun (WGS) entry which is preliminary data.</text>
</comment>
<evidence type="ECO:0000313" key="4">
    <source>
        <dbReference type="EMBL" id="VDH93344.1"/>
    </source>
</evidence>
<dbReference type="SUPFAM" id="SSF46579">
    <property type="entry name" value="Prefoldin"/>
    <property type="match status" value="1"/>
</dbReference>
<dbReference type="Pfam" id="PF01920">
    <property type="entry name" value="Prefoldin_2"/>
    <property type="match status" value="1"/>
</dbReference>